<dbReference type="Gene3D" id="3.40.50.450">
    <property type="match status" value="1"/>
</dbReference>
<dbReference type="PANTHER" id="PTHR43022">
    <property type="entry name" value="PROTEIN SMF"/>
    <property type="match status" value="1"/>
</dbReference>
<proteinExistence type="inferred from homology"/>
<dbReference type="SUPFAM" id="SSF46785">
    <property type="entry name" value="Winged helix' DNA-binding domain"/>
    <property type="match status" value="1"/>
</dbReference>
<reference evidence="3 4" key="1">
    <citation type="submission" date="2011-10" db="EMBL/GenBank/DDBJ databases">
        <title>The Noncontiguous Finished genome of Thermanaerovibrio velox DSM 12556.</title>
        <authorList>
            <consortium name="US DOE Joint Genome Institute (JGI-PGF)"/>
            <person name="Lucas S."/>
            <person name="Copeland A."/>
            <person name="Lapidus A."/>
            <person name="Glavina del Rio T."/>
            <person name="Dalin E."/>
            <person name="Tice H."/>
            <person name="Bruce D."/>
            <person name="Goodwin L."/>
            <person name="Pitluck S."/>
            <person name="Peters L."/>
            <person name="Mikhailova N."/>
            <person name="Teshima H."/>
            <person name="Kyrpides N."/>
            <person name="Mavromatis K."/>
            <person name="Ivanova N."/>
            <person name="Markowitz V."/>
            <person name="Cheng J.-F."/>
            <person name="Hugenholtz P."/>
            <person name="Woyke T."/>
            <person name="Wu D."/>
            <person name="Spring S."/>
            <person name="Brambilla E.-M."/>
            <person name="Klenk H.-P."/>
            <person name="Eisen J.A."/>
        </authorList>
    </citation>
    <scope>NUCLEOTIDE SEQUENCE [LARGE SCALE GENOMIC DNA]</scope>
    <source>
        <strain evidence="3 4">DSM 12556</strain>
    </source>
</reference>
<dbReference type="SUPFAM" id="SSF102405">
    <property type="entry name" value="MCP/YpsA-like"/>
    <property type="match status" value="1"/>
</dbReference>
<evidence type="ECO:0000313" key="4">
    <source>
        <dbReference type="Proteomes" id="UP000005730"/>
    </source>
</evidence>
<dbReference type="PANTHER" id="PTHR43022:SF1">
    <property type="entry name" value="PROTEIN SMF"/>
    <property type="match status" value="1"/>
</dbReference>
<gene>
    <name evidence="3" type="ORF">TheveDRAFT_0414</name>
</gene>
<dbReference type="Pfam" id="PF02481">
    <property type="entry name" value="DNA_processg_A"/>
    <property type="match status" value="1"/>
</dbReference>
<dbReference type="eggNOG" id="COG0758">
    <property type="taxonomic scope" value="Bacteria"/>
</dbReference>
<dbReference type="HOGENOM" id="CLU_029601_0_3_0"/>
<feature type="domain" description="Smf/DprA SLOG" evidence="2">
    <location>
        <begin position="81"/>
        <end position="282"/>
    </location>
</feature>
<keyword evidence="4" id="KW-1185">Reference proteome</keyword>
<comment type="similarity">
    <text evidence="1">Belongs to the DprA/Smf family.</text>
</comment>
<accession>H0UPN1</accession>
<organism evidence="3 4">
    <name type="scientific">Thermanaerovibrio velox DSM 12556</name>
    <dbReference type="NCBI Taxonomy" id="926567"/>
    <lineage>
        <taxon>Bacteria</taxon>
        <taxon>Thermotogati</taxon>
        <taxon>Synergistota</taxon>
        <taxon>Synergistia</taxon>
        <taxon>Synergistales</taxon>
        <taxon>Synergistaceae</taxon>
        <taxon>Thermanaerovibrio</taxon>
    </lineage>
</organism>
<dbReference type="STRING" id="926567.TheveDRAFT_0414"/>
<dbReference type="EMBL" id="CM001377">
    <property type="protein sequence ID" value="EHM09578.1"/>
    <property type="molecule type" value="Genomic_DNA"/>
</dbReference>
<evidence type="ECO:0000259" key="2">
    <source>
        <dbReference type="Pfam" id="PF02481"/>
    </source>
</evidence>
<dbReference type="NCBIfam" id="TIGR00732">
    <property type="entry name" value="dprA"/>
    <property type="match status" value="1"/>
</dbReference>
<dbReference type="InterPro" id="IPR003488">
    <property type="entry name" value="DprA"/>
</dbReference>
<protein>
    <submittedName>
        <fullName evidence="3">DNA protecting protein DprA</fullName>
    </submittedName>
</protein>
<dbReference type="AlphaFoldDB" id="H0UPN1"/>
<evidence type="ECO:0000313" key="3">
    <source>
        <dbReference type="EMBL" id="EHM09578.1"/>
    </source>
</evidence>
<dbReference type="InterPro" id="IPR057666">
    <property type="entry name" value="DrpA_SLOG"/>
</dbReference>
<dbReference type="Proteomes" id="UP000005730">
    <property type="component" value="Chromosome"/>
</dbReference>
<name>H0UPN1_9BACT</name>
<evidence type="ECO:0000256" key="1">
    <source>
        <dbReference type="ARBA" id="ARBA00006525"/>
    </source>
</evidence>
<dbReference type="InterPro" id="IPR036390">
    <property type="entry name" value="WH_DNA-bd_sf"/>
</dbReference>
<dbReference type="GO" id="GO:0009294">
    <property type="term" value="P:DNA-mediated transformation"/>
    <property type="evidence" value="ECO:0007669"/>
    <property type="project" value="InterPro"/>
</dbReference>
<dbReference type="OrthoDB" id="9785707at2"/>
<sequence length="379" mass="39889">MDRDSMRAFLCLNRLFEGRAGHHLRRWVEGGGVPRDLLMSPKGFSQGGFKEDIFPKASSLFSSPWADREMERCHEIGVDLLFMGHGGYPGQLMDLKSPPAVLYVRGALRVPGSLGDGVAVVGTRRASGYALRVARCIGEFLGSRGIWTLSGGAEGVDGAAHDGALRSGGATCAVLGTGVDVVFPASHGELFRRITESGCLVSEYPLGTKGAQWRFPLRNRILAALAGRTVVVEAPRRSGALITASHALELGREVWAVPGRIGEPPCEGSNMLIYDGALALADIRLLDLSGGSGAADGAGEDGAGCREASLDPVDGVILKLLAQKGERTVDNLAVECKIGAADLMSRLCVLEARGVVYSPSPGRFSLSPHAPGRLRGMGC</sequence>
<dbReference type="RefSeq" id="WP_006583072.1">
    <property type="nucleotide sequence ID" value="NZ_CM001377.1"/>
</dbReference>